<dbReference type="SMART" id="SM00304">
    <property type="entry name" value="HAMP"/>
    <property type="match status" value="1"/>
</dbReference>
<feature type="compositionally biased region" description="Basic and acidic residues" evidence="11">
    <location>
        <begin position="1"/>
        <end position="14"/>
    </location>
</feature>
<sequence>MSGEPEPGRERDAGRPTFAAPQPLIVPPGSPVPEGARDADGGPGPAALSVRAGAQAASGGGEASSPPGPVAMGARPLTGAAPARPAPQDAGRSPAAAGRRSEQPTVESTRQPFRPKTPPPPPSGPPAWDGPPPLAPKPVTEDLFGRLKRITGRMSIRVRLTLTYGALFFAAGALLIFVIYSFVGGAIDQAWPPFPVGEDWPAQTVLYVQEQWDHYRQSTIAAARAHILHRSLLALGGVGILALILGYFVADRALRPIQKMTTTARRLSETSLAHERIDLNGPNDEIKELADTFDAMLTRLNRAFDAQRRFVDNASHELRTPLAINRTVLEVALGDARASEDLKVLGRTLLGTNARNEHLIEGLLLLARSERELATRKPVDLRDVGQTVVEQHASFADETGVKVHSDLRPAPTMGDPVLVERLVANLVENAIKHNVPESGEVWLRTGMVDGTPVVQVANTGPHVPAYEVDDLFEPFRRLHSDRVESARGAGLGLSIVRAVVRAHQGTVKAIPREGGGLVMTVRLPAG</sequence>
<dbReference type="CDD" id="cd06225">
    <property type="entry name" value="HAMP"/>
    <property type="match status" value="1"/>
</dbReference>
<evidence type="ECO:0000256" key="12">
    <source>
        <dbReference type="SAM" id="Phobius"/>
    </source>
</evidence>
<keyword evidence="10 12" id="KW-0472">Membrane</keyword>
<organism evidence="15 16">
    <name type="scientific">Sphaerisporangium melleum</name>
    <dbReference type="NCBI Taxonomy" id="321316"/>
    <lineage>
        <taxon>Bacteria</taxon>
        <taxon>Bacillati</taxon>
        <taxon>Actinomycetota</taxon>
        <taxon>Actinomycetes</taxon>
        <taxon>Streptosporangiales</taxon>
        <taxon>Streptosporangiaceae</taxon>
        <taxon>Sphaerisporangium</taxon>
    </lineage>
</organism>
<dbReference type="InterPro" id="IPR036890">
    <property type="entry name" value="HATPase_C_sf"/>
</dbReference>
<feature type="compositionally biased region" description="Pro residues" evidence="11">
    <location>
        <begin position="115"/>
        <end position="136"/>
    </location>
</feature>
<dbReference type="Gene3D" id="1.10.287.130">
    <property type="match status" value="1"/>
</dbReference>
<dbReference type="AlphaFoldDB" id="A0A917QWT9"/>
<comment type="catalytic activity">
    <reaction evidence="1">
        <text>ATP + protein L-histidine = ADP + protein N-phospho-L-histidine.</text>
        <dbReference type="EC" id="2.7.13.3"/>
    </reaction>
</comment>
<comment type="caution">
    <text evidence="15">The sequence shown here is derived from an EMBL/GenBank/DDBJ whole genome shotgun (WGS) entry which is preliminary data.</text>
</comment>
<dbReference type="InterPro" id="IPR003594">
    <property type="entry name" value="HATPase_dom"/>
</dbReference>
<dbReference type="SUPFAM" id="SSF55874">
    <property type="entry name" value="ATPase domain of HSP90 chaperone/DNA topoisomerase II/histidine kinase"/>
    <property type="match status" value="1"/>
</dbReference>
<dbReference type="PRINTS" id="PR00344">
    <property type="entry name" value="BCTRLSENSOR"/>
</dbReference>
<dbReference type="Pfam" id="PF02518">
    <property type="entry name" value="HATPase_c"/>
    <property type="match status" value="1"/>
</dbReference>
<dbReference type="GO" id="GO:0005886">
    <property type="term" value="C:plasma membrane"/>
    <property type="evidence" value="ECO:0007669"/>
    <property type="project" value="UniProtKB-SubCell"/>
</dbReference>
<dbReference type="InterPro" id="IPR005467">
    <property type="entry name" value="His_kinase_dom"/>
</dbReference>
<evidence type="ECO:0000256" key="1">
    <source>
        <dbReference type="ARBA" id="ARBA00000085"/>
    </source>
</evidence>
<dbReference type="EC" id="2.7.13.3" evidence="3"/>
<gene>
    <name evidence="15" type="ORF">GCM10007964_14550</name>
</gene>
<dbReference type="SMART" id="SM00388">
    <property type="entry name" value="HisKA"/>
    <property type="match status" value="1"/>
</dbReference>
<dbReference type="SUPFAM" id="SSF158472">
    <property type="entry name" value="HAMP domain-like"/>
    <property type="match status" value="1"/>
</dbReference>
<dbReference type="Proteomes" id="UP000645217">
    <property type="component" value="Unassembled WGS sequence"/>
</dbReference>
<evidence type="ECO:0000313" key="15">
    <source>
        <dbReference type="EMBL" id="GGK72821.1"/>
    </source>
</evidence>
<feature type="domain" description="Histidine kinase" evidence="13">
    <location>
        <begin position="313"/>
        <end position="526"/>
    </location>
</feature>
<dbReference type="Gene3D" id="3.30.565.10">
    <property type="entry name" value="Histidine kinase-like ATPase, C-terminal domain"/>
    <property type="match status" value="1"/>
</dbReference>
<dbReference type="SUPFAM" id="SSF47384">
    <property type="entry name" value="Homodimeric domain of signal transducing histidine kinase"/>
    <property type="match status" value="1"/>
</dbReference>
<evidence type="ECO:0000259" key="13">
    <source>
        <dbReference type="PROSITE" id="PS50109"/>
    </source>
</evidence>
<evidence type="ECO:0000256" key="5">
    <source>
        <dbReference type="ARBA" id="ARBA00022679"/>
    </source>
</evidence>
<name>A0A917QWT9_9ACTN</name>
<dbReference type="CDD" id="cd00082">
    <property type="entry name" value="HisKA"/>
    <property type="match status" value="1"/>
</dbReference>
<evidence type="ECO:0000256" key="3">
    <source>
        <dbReference type="ARBA" id="ARBA00012438"/>
    </source>
</evidence>
<dbReference type="Gene3D" id="6.10.340.10">
    <property type="match status" value="1"/>
</dbReference>
<proteinExistence type="predicted"/>
<evidence type="ECO:0000256" key="9">
    <source>
        <dbReference type="ARBA" id="ARBA00023012"/>
    </source>
</evidence>
<feature type="domain" description="HAMP" evidence="14">
    <location>
        <begin position="251"/>
        <end position="305"/>
    </location>
</feature>
<dbReference type="InterPro" id="IPR050428">
    <property type="entry name" value="TCS_sensor_his_kinase"/>
</dbReference>
<evidence type="ECO:0000259" key="14">
    <source>
        <dbReference type="PROSITE" id="PS50885"/>
    </source>
</evidence>
<reference evidence="15" key="2">
    <citation type="submission" date="2020-09" db="EMBL/GenBank/DDBJ databases">
        <authorList>
            <person name="Sun Q."/>
            <person name="Ohkuma M."/>
        </authorList>
    </citation>
    <scope>NUCLEOTIDE SEQUENCE</scope>
    <source>
        <strain evidence="15">JCM 13064</strain>
    </source>
</reference>
<dbReference type="Pfam" id="PF00512">
    <property type="entry name" value="HisKA"/>
    <property type="match status" value="1"/>
</dbReference>
<evidence type="ECO:0000256" key="6">
    <source>
        <dbReference type="ARBA" id="ARBA00022692"/>
    </source>
</evidence>
<evidence type="ECO:0000256" key="4">
    <source>
        <dbReference type="ARBA" id="ARBA00022553"/>
    </source>
</evidence>
<feature type="transmembrane region" description="Helical" evidence="12">
    <location>
        <begin position="232"/>
        <end position="250"/>
    </location>
</feature>
<dbReference type="InterPro" id="IPR003660">
    <property type="entry name" value="HAMP_dom"/>
</dbReference>
<dbReference type="EMBL" id="BMNT01000006">
    <property type="protein sequence ID" value="GGK72821.1"/>
    <property type="molecule type" value="Genomic_DNA"/>
</dbReference>
<keyword evidence="7" id="KW-0418">Kinase</keyword>
<keyword evidence="9" id="KW-0902">Two-component regulatory system</keyword>
<accession>A0A917QWT9</accession>
<keyword evidence="5" id="KW-0808">Transferase</keyword>
<dbReference type="SMART" id="SM00387">
    <property type="entry name" value="HATPase_c"/>
    <property type="match status" value="1"/>
</dbReference>
<dbReference type="PANTHER" id="PTHR45436">
    <property type="entry name" value="SENSOR HISTIDINE KINASE YKOH"/>
    <property type="match status" value="1"/>
</dbReference>
<keyword evidence="6 12" id="KW-0812">Transmembrane</keyword>
<dbReference type="PANTHER" id="PTHR45436:SF5">
    <property type="entry name" value="SENSOR HISTIDINE KINASE TRCS"/>
    <property type="match status" value="1"/>
</dbReference>
<feature type="transmembrane region" description="Helical" evidence="12">
    <location>
        <begin position="162"/>
        <end position="183"/>
    </location>
</feature>
<dbReference type="InterPro" id="IPR004358">
    <property type="entry name" value="Sig_transdc_His_kin-like_C"/>
</dbReference>
<dbReference type="InterPro" id="IPR003661">
    <property type="entry name" value="HisK_dim/P_dom"/>
</dbReference>
<dbReference type="PROSITE" id="PS50885">
    <property type="entry name" value="HAMP"/>
    <property type="match status" value="1"/>
</dbReference>
<dbReference type="GO" id="GO:0000155">
    <property type="term" value="F:phosphorelay sensor kinase activity"/>
    <property type="evidence" value="ECO:0007669"/>
    <property type="project" value="InterPro"/>
</dbReference>
<keyword evidence="4" id="KW-0597">Phosphoprotein</keyword>
<comment type="subcellular location">
    <subcellularLocation>
        <location evidence="2">Cell membrane</location>
    </subcellularLocation>
</comment>
<evidence type="ECO:0000256" key="7">
    <source>
        <dbReference type="ARBA" id="ARBA00022777"/>
    </source>
</evidence>
<evidence type="ECO:0000313" key="16">
    <source>
        <dbReference type="Proteomes" id="UP000645217"/>
    </source>
</evidence>
<reference evidence="15" key="1">
    <citation type="journal article" date="2014" name="Int. J. Syst. Evol. Microbiol.">
        <title>Complete genome sequence of Corynebacterium casei LMG S-19264T (=DSM 44701T), isolated from a smear-ripened cheese.</title>
        <authorList>
            <consortium name="US DOE Joint Genome Institute (JGI-PGF)"/>
            <person name="Walter F."/>
            <person name="Albersmeier A."/>
            <person name="Kalinowski J."/>
            <person name="Ruckert C."/>
        </authorList>
    </citation>
    <scope>NUCLEOTIDE SEQUENCE</scope>
    <source>
        <strain evidence="15">JCM 13064</strain>
    </source>
</reference>
<dbReference type="Pfam" id="PF00672">
    <property type="entry name" value="HAMP"/>
    <property type="match status" value="1"/>
</dbReference>
<evidence type="ECO:0000256" key="2">
    <source>
        <dbReference type="ARBA" id="ARBA00004236"/>
    </source>
</evidence>
<dbReference type="InterPro" id="IPR036097">
    <property type="entry name" value="HisK_dim/P_sf"/>
</dbReference>
<protein>
    <recommendedName>
        <fullName evidence="3">histidine kinase</fullName>
        <ecNumber evidence="3">2.7.13.3</ecNumber>
    </recommendedName>
</protein>
<keyword evidence="16" id="KW-1185">Reference proteome</keyword>
<evidence type="ECO:0000256" key="10">
    <source>
        <dbReference type="ARBA" id="ARBA00023136"/>
    </source>
</evidence>
<dbReference type="CDD" id="cd00075">
    <property type="entry name" value="HATPase"/>
    <property type="match status" value="1"/>
</dbReference>
<evidence type="ECO:0000256" key="11">
    <source>
        <dbReference type="SAM" id="MobiDB-lite"/>
    </source>
</evidence>
<keyword evidence="8 12" id="KW-1133">Transmembrane helix</keyword>
<evidence type="ECO:0000256" key="8">
    <source>
        <dbReference type="ARBA" id="ARBA00022989"/>
    </source>
</evidence>
<dbReference type="PROSITE" id="PS50109">
    <property type="entry name" value="HIS_KIN"/>
    <property type="match status" value="1"/>
</dbReference>
<feature type="region of interest" description="Disordered" evidence="11">
    <location>
        <begin position="1"/>
        <end position="140"/>
    </location>
</feature>